<reference evidence="3" key="1">
    <citation type="submission" date="2018-05" db="EMBL/GenBank/DDBJ databases">
        <authorList>
            <person name="Moura L."/>
            <person name="Setubal J.C."/>
        </authorList>
    </citation>
    <scope>NUCLEOTIDE SEQUENCE</scope>
    <source>
        <strain evidence="3">ZC4RG45</strain>
    </source>
</reference>
<organism evidence="4">
    <name type="scientific">Thermocrispum agreste</name>
    <dbReference type="NCBI Taxonomy" id="37925"/>
    <lineage>
        <taxon>Bacteria</taxon>
        <taxon>Bacillati</taxon>
        <taxon>Actinomycetota</taxon>
        <taxon>Actinomycetes</taxon>
        <taxon>Pseudonocardiales</taxon>
        <taxon>Pseudonocardiaceae</taxon>
        <taxon>Thermocrispum</taxon>
    </lineage>
</organism>
<feature type="transmembrane region" description="Helical" evidence="2">
    <location>
        <begin position="72"/>
        <end position="97"/>
    </location>
</feature>
<gene>
    <name evidence="3" type="ORF">DIU77_016400</name>
    <name evidence="4" type="ORF">DIU77_14085</name>
</gene>
<reference evidence="4" key="2">
    <citation type="submission" date="2018-05" db="EMBL/GenBank/DDBJ databases">
        <authorList>
            <person name="Lanie J.A."/>
            <person name="Ng W.-L."/>
            <person name="Kazmierczak K.M."/>
            <person name="Andrzejewski T.M."/>
            <person name="Davidsen T.M."/>
            <person name="Wayne K.J."/>
            <person name="Tettelin H."/>
            <person name="Glass J.I."/>
            <person name="Rusch D."/>
            <person name="Podicherti R."/>
            <person name="Tsui H.-C.T."/>
            <person name="Winkler M.E."/>
        </authorList>
    </citation>
    <scope>NUCLEOTIDE SEQUENCE</scope>
    <source>
        <strain evidence="4">ZC4RG45</strain>
    </source>
</reference>
<dbReference type="PANTHER" id="PTHR35335">
    <property type="entry name" value="UPF0716 PROTEIN FXSA"/>
    <property type="match status" value="1"/>
</dbReference>
<dbReference type="InterPro" id="IPR007313">
    <property type="entry name" value="FxsA"/>
</dbReference>
<dbReference type="GO" id="GO:0016020">
    <property type="term" value="C:membrane"/>
    <property type="evidence" value="ECO:0007669"/>
    <property type="project" value="InterPro"/>
</dbReference>
<keyword evidence="2" id="KW-0812">Transmembrane</keyword>
<accession>A0A2W4J5F9</accession>
<evidence type="ECO:0000256" key="2">
    <source>
        <dbReference type="SAM" id="Phobius"/>
    </source>
</evidence>
<sequence length="154" mass="16451">MAVVILLYLVVEVAAIWAVASLVGALWTIVLLIGGAVAGSWLARREGGKAIRALLDAARSGRSGHQEITDGMLVTLGGLLIFLPGFVTDVLGLLVLLPPTRTVLRKAWLRRMARTGRVRSHRTVVIDGEVVESTEAPRSDKPTGPDDQPRAIEG</sequence>
<dbReference type="Pfam" id="PF04186">
    <property type="entry name" value="FxsA"/>
    <property type="match status" value="1"/>
</dbReference>
<evidence type="ECO:0000256" key="1">
    <source>
        <dbReference type="SAM" id="MobiDB-lite"/>
    </source>
</evidence>
<proteinExistence type="predicted"/>
<dbReference type="Proteomes" id="UP000249324">
    <property type="component" value="Unassembled WGS sequence"/>
</dbReference>
<dbReference type="PANTHER" id="PTHR35335:SF1">
    <property type="entry name" value="UPF0716 PROTEIN FXSA"/>
    <property type="match status" value="1"/>
</dbReference>
<dbReference type="EMBL" id="QGUI02000283">
    <property type="protein sequence ID" value="MFO7193826.1"/>
    <property type="molecule type" value="Genomic_DNA"/>
</dbReference>
<evidence type="ECO:0000313" key="5">
    <source>
        <dbReference type="Proteomes" id="UP000249324"/>
    </source>
</evidence>
<dbReference type="STRING" id="1111738.GCA_000427905_03185"/>
<feature type="region of interest" description="Disordered" evidence="1">
    <location>
        <begin position="129"/>
        <end position="154"/>
    </location>
</feature>
<dbReference type="NCBIfam" id="NF008528">
    <property type="entry name" value="PRK11463.1-2"/>
    <property type="match status" value="1"/>
</dbReference>
<reference evidence="3 5" key="3">
    <citation type="journal article" date="2021" name="BMC Genomics">
        <title>Genome-resolved metagenome and metatranscriptome analyses of thermophilic composting reveal key bacterial players and their metabolic interactions.</title>
        <authorList>
            <person name="Braga L.P.P."/>
            <person name="Pereira R.V."/>
            <person name="Martins L.F."/>
            <person name="Moura L.M.S."/>
            <person name="Sanchez F.B."/>
            <person name="Patane J.S.L."/>
            <person name="da Silva A.M."/>
            <person name="Setubal J.C."/>
        </authorList>
    </citation>
    <scope>NUCLEOTIDE SEQUENCE [LARGE SCALE GENOMIC DNA]</scope>
    <source>
        <strain evidence="3">ZC4RG45</strain>
    </source>
</reference>
<evidence type="ECO:0000313" key="3">
    <source>
        <dbReference type="EMBL" id="MFO7193826.1"/>
    </source>
</evidence>
<reference evidence="3" key="4">
    <citation type="submission" date="2023-08" db="EMBL/GenBank/DDBJ databases">
        <authorList>
            <person name="Guima S.E.S."/>
            <person name="Martins L.F."/>
            <person name="Silva A.M."/>
            <person name="Setubal J.C."/>
        </authorList>
    </citation>
    <scope>NUCLEOTIDE SEQUENCE</scope>
    <source>
        <strain evidence="3">ZC4RG45</strain>
    </source>
</reference>
<evidence type="ECO:0000313" key="4">
    <source>
        <dbReference type="EMBL" id="PZM94500.1"/>
    </source>
</evidence>
<comment type="caution">
    <text evidence="4">The sequence shown here is derived from an EMBL/GenBank/DDBJ whole genome shotgun (WGS) entry which is preliminary data.</text>
</comment>
<name>A0A2W4J5F9_9PSEU</name>
<dbReference type="AlphaFoldDB" id="A0A2W4J5F9"/>
<keyword evidence="2" id="KW-0472">Membrane</keyword>
<dbReference type="EMBL" id="QGUI01000581">
    <property type="protein sequence ID" value="PZM94500.1"/>
    <property type="molecule type" value="Genomic_DNA"/>
</dbReference>
<keyword evidence="2" id="KW-1133">Transmembrane helix</keyword>
<protein>
    <submittedName>
        <fullName evidence="3">FxsA family protein</fullName>
    </submittedName>
</protein>
<feature type="compositionally biased region" description="Basic and acidic residues" evidence="1">
    <location>
        <begin position="135"/>
        <end position="154"/>
    </location>
</feature>